<evidence type="ECO:0000313" key="2">
    <source>
        <dbReference type="EMBL" id="SPK72899.1"/>
    </source>
</evidence>
<dbReference type="AlphaFoldDB" id="A0A375IH83"/>
<reference evidence="2 3" key="1">
    <citation type="submission" date="2018-01" db="EMBL/GenBank/DDBJ databases">
        <authorList>
            <person name="Gaut B.S."/>
            <person name="Morton B.R."/>
            <person name="Clegg M.T."/>
            <person name="Duvall M.R."/>
        </authorList>
    </citation>
    <scope>NUCLEOTIDE SEQUENCE [LARGE SCALE GENOMIC DNA]</scope>
    <source>
        <strain evidence="2">Cupriavidus taiwanensis LMG 19425</strain>
    </source>
</reference>
<name>A0A375IH83_9BURK</name>
<accession>A0A375IH83</accession>
<evidence type="ECO:0000313" key="3">
    <source>
        <dbReference type="Proteomes" id="UP000255505"/>
    </source>
</evidence>
<sequence length="165" mass="17917">MAERRAEAALARQRPRHRGHEVELGLAQLRHMVHRGLDRRALAVAERRARLLHLQLAGVVPAEVKHLGGGHGEGLGQPADVGQREVALAAFDAAQVGAREPAFERKRLLGPASLLAQPGKMQSEKSEISRGHGVNKSSEWSEAKGLTLRPRQLILILTIGVRSAN</sequence>
<evidence type="ECO:0000256" key="1">
    <source>
        <dbReference type="SAM" id="MobiDB-lite"/>
    </source>
</evidence>
<dbReference type="Proteomes" id="UP000255505">
    <property type="component" value="Chromosome I"/>
</dbReference>
<dbReference type="EMBL" id="LT991976">
    <property type="protein sequence ID" value="SPK72899.1"/>
    <property type="molecule type" value="Genomic_DNA"/>
</dbReference>
<proteinExistence type="predicted"/>
<organism evidence="2 3">
    <name type="scientific">Cupriavidus taiwanensis</name>
    <dbReference type="NCBI Taxonomy" id="164546"/>
    <lineage>
        <taxon>Bacteria</taxon>
        <taxon>Pseudomonadati</taxon>
        <taxon>Pseudomonadota</taxon>
        <taxon>Betaproteobacteria</taxon>
        <taxon>Burkholderiales</taxon>
        <taxon>Burkholderiaceae</taxon>
        <taxon>Cupriavidus</taxon>
    </lineage>
</organism>
<gene>
    <name evidence="2" type="ORF">CT19425_90003</name>
</gene>
<protein>
    <submittedName>
        <fullName evidence="2">Uncharacterized protein</fullName>
    </submittedName>
</protein>
<feature type="region of interest" description="Disordered" evidence="1">
    <location>
        <begin position="119"/>
        <end position="142"/>
    </location>
</feature>